<evidence type="ECO:0000256" key="3">
    <source>
        <dbReference type="ARBA" id="ARBA00022692"/>
    </source>
</evidence>
<feature type="transmembrane region" description="Helical" evidence="7">
    <location>
        <begin position="34"/>
        <end position="58"/>
    </location>
</feature>
<reference evidence="8 9" key="1">
    <citation type="submission" date="2024-05" db="EMBL/GenBank/DDBJ databases">
        <authorList>
            <person name="Venkateswaran K."/>
        </authorList>
    </citation>
    <scope>NUCLEOTIDE SEQUENCE [LARGE SCALE GENOMIC DNA]</scope>
    <source>
        <strain evidence="8 9">179-C4-2-HS</strain>
    </source>
</reference>
<evidence type="ECO:0000313" key="9">
    <source>
        <dbReference type="Proteomes" id="UP001241748"/>
    </source>
</evidence>
<comment type="subcellular location">
    <subcellularLocation>
        <location evidence="1">Membrane</location>
        <topology evidence="1">Multi-pass membrane protein</topology>
    </subcellularLocation>
</comment>
<feature type="transmembrane region" description="Helical" evidence="7">
    <location>
        <begin position="70"/>
        <end position="92"/>
    </location>
</feature>
<feature type="transmembrane region" description="Helical" evidence="7">
    <location>
        <begin position="143"/>
        <end position="163"/>
    </location>
</feature>
<evidence type="ECO:0000256" key="5">
    <source>
        <dbReference type="ARBA" id="ARBA00023136"/>
    </source>
</evidence>
<accession>A0ABV4YR75</accession>
<dbReference type="EMBL" id="JAROBZ020000001">
    <property type="protein sequence ID" value="MFB3166764.1"/>
    <property type="molecule type" value="Genomic_DNA"/>
</dbReference>
<protein>
    <submittedName>
        <fullName evidence="8">Cytosine permease</fullName>
    </submittedName>
</protein>
<feature type="transmembrane region" description="Helical" evidence="7">
    <location>
        <begin position="424"/>
        <end position="446"/>
    </location>
</feature>
<organism evidence="8 9">
    <name type="scientific">Neobacillus driksii</name>
    <dbReference type="NCBI Taxonomy" id="3035913"/>
    <lineage>
        <taxon>Bacteria</taxon>
        <taxon>Bacillati</taxon>
        <taxon>Bacillota</taxon>
        <taxon>Bacilli</taxon>
        <taxon>Bacillales</taxon>
        <taxon>Bacillaceae</taxon>
        <taxon>Neobacillus</taxon>
    </lineage>
</organism>
<evidence type="ECO:0000256" key="6">
    <source>
        <dbReference type="SAM" id="MobiDB-lite"/>
    </source>
</evidence>
<evidence type="ECO:0000256" key="4">
    <source>
        <dbReference type="ARBA" id="ARBA00022989"/>
    </source>
</evidence>
<feature type="transmembrane region" description="Helical" evidence="7">
    <location>
        <begin position="350"/>
        <end position="372"/>
    </location>
</feature>
<keyword evidence="4 7" id="KW-1133">Transmembrane helix</keyword>
<evidence type="ECO:0000256" key="1">
    <source>
        <dbReference type="ARBA" id="ARBA00004141"/>
    </source>
</evidence>
<evidence type="ECO:0000313" key="8">
    <source>
        <dbReference type="EMBL" id="MFB3166764.1"/>
    </source>
</evidence>
<feature type="transmembrane region" description="Helical" evidence="7">
    <location>
        <begin position="175"/>
        <end position="194"/>
    </location>
</feature>
<comment type="caution">
    <text evidence="8">The sequence shown here is derived from an EMBL/GenBank/DDBJ whole genome shotgun (WGS) entry which is preliminary data.</text>
</comment>
<feature type="transmembrane region" description="Helical" evidence="7">
    <location>
        <begin position="214"/>
        <end position="233"/>
    </location>
</feature>
<evidence type="ECO:0000256" key="7">
    <source>
        <dbReference type="SAM" id="Phobius"/>
    </source>
</evidence>
<sequence>MGKLKDWWTFNAEEEAKSNDSVHKPLTFEKRRNALPLLILGFTWGFLVTGLLIGGTIGPYMPFYSGTVPATIIGCLVLIVIAVLTGMVGYKLGGTNDMAFQFAYGKKGRRMPAIFLLVVIMGFQGIVVGGTASFWLKGTDHPAFFWVALFFGLLFTYTCYVGINLIEKISNPAMVLLIFISIYAIFYNISKVGGWSAFNSKTIEMAAGADGGPMSMATAINLVIGSWIAGAVLTSDFTRFAKNKWVAIGMLAICFFFTQVLLIGMGAIGAVISGSYDFTQYLFGISPVMGIIALIAMTLAMWTSSNTNLYLPSTQVAAIFKRPFKVAVVICGLIGTMLGAFGFFEQFSSFIGGIAAVIPPLAGPMIADFWIVHLTKYEVKYLDQLPEINIPSVIAASAGIIATLMCTGLPTVGLQPVTVLAQPWIVPSILGVIVSVVMYLASFYVFKALGIPSGYSKAIENEGTHQNPPLTGSEEDNMAKVNI</sequence>
<dbReference type="InterPro" id="IPR001248">
    <property type="entry name" value="Pur-cyt_permease"/>
</dbReference>
<comment type="similarity">
    <text evidence="2">Belongs to the purine-cytosine permease (2.A.39) family.</text>
</comment>
<gene>
    <name evidence="8" type="ORF">P5G62_006545</name>
</gene>
<evidence type="ECO:0000256" key="2">
    <source>
        <dbReference type="ARBA" id="ARBA00008974"/>
    </source>
</evidence>
<dbReference type="Proteomes" id="UP001241748">
    <property type="component" value="Unassembled WGS sequence"/>
</dbReference>
<keyword evidence="5 7" id="KW-0472">Membrane</keyword>
<keyword evidence="9" id="KW-1185">Reference proteome</keyword>
<dbReference type="Gene3D" id="1.10.4160.10">
    <property type="entry name" value="Hydantoin permease"/>
    <property type="match status" value="1"/>
</dbReference>
<dbReference type="InterPro" id="IPR030191">
    <property type="entry name" value="CodB"/>
</dbReference>
<feature type="transmembrane region" description="Helical" evidence="7">
    <location>
        <begin position="393"/>
        <end position="412"/>
    </location>
</feature>
<name>A0ABV4YR75_9BACI</name>
<dbReference type="RefSeq" id="WP_306075526.1">
    <property type="nucleotide sequence ID" value="NZ_JAROBZ020000001.1"/>
</dbReference>
<feature type="transmembrane region" description="Helical" evidence="7">
    <location>
        <begin position="278"/>
        <end position="303"/>
    </location>
</feature>
<feature type="transmembrane region" description="Helical" evidence="7">
    <location>
        <begin position="324"/>
        <end position="344"/>
    </location>
</feature>
<dbReference type="PANTHER" id="PTHR30569">
    <property type="entry name" value="CYTOSINE TRANSPORTER CODB"/>
    <property type="match status" value="1"/>
</dbReference>
<feature type="transmembrane region" description="Helical" evidence="7">
    <location>
        <begin position="113"/>
        <end position="137"/>
    </location>
</feature>
<proteinExistence type="inferred from homology"/>
<keyword evidence="3 7" id="KW-0812">Transmembrane</keyword>
<feature type="region of interest" description="Disordered" evidence="6">
    <location>
        <begin position="462"/>
        <end position="483"/>
    </location>
</feature>
<feature type="transmembrane region" description="Helical" evidence="7">
    <location>
        <begin position="245"/>
        <end position="272"/>
    </location>
</feature>
<dbReference type="PANTHER" id="PTHR30569:SF0">
    <property type="entry name" value="CYTOSINE PERMEASE"/>
    <property type="match status" value="1"/>
</dbReference>
<dbReference type="Pfam" id="PF02133">
    <property type="entry name" value="Transp_cyt_pur"/>
    <property type="match status" value="1"/>
</dbReference>